<gene>
    <name evidence="3" type="ORF">TH66_17735</name>
    <name evidence="4" type="ORF">TR74_19835</name>
</gene>
<evidence type="ECO:0000256" key="1">
    <source>
        <dbReference type="SAM" id="MobiDB-lite"/>
    </source>
</evidence>
<reference evidence="4 6" key="2">
    <citation type="submission" date="2015-02" db="EMBL/GenBank/DDBJ databases">
        <title>Physiological reanalysis, assessment of diazotrophy, and genome sequences of multiple isolates of Streptomyces thermoautotrophicus.</title>
        <authorList>
            <person name="MacKellar D.C."/>
            <person name="Lieber L."/>
            <person name="Norman J."/>
            <person name="Bolger A."/>
            <person name="Tobin C."/>
            <person name="Murray J.W."/>
            <person name="Prell J."/>
        </authorList>
    </citation>
    <scope>NUCLEOTIDE SEQUENCE [LARGE SCALE GENOMIC DNA]</scope>
    <source>
        <strain evidence="4 6">UBT1</strain>
    </source>
</reference>
<evidence type="ECO:0000313" key="3">
    <source>
        <dbReference type="EMBL" id="KWW97478.1"/>
    </source>
</evidence>
<organism evidence="4 5">
    <name type="scientific">Carbonactinospora thermoautotrophica</name>
    <dbReference type="NCBI Taxonomy" id="1469144"/>
    <lineage>
        <taxon>Bacteria</taxon>
        <taxon>Bacillati</taxon>
        <taxon>Actinomycetota</taxon>
        <taxon>Actinomycetes</taxon>
        <taxon>Kitasatosporales</taxon>
        <taxon>Carbonactinosporaceae</taxon>
        <taxon>Carbonactinospora</taxon>
    </lineage>
</organism>
<feature type="region of interest" description="Disordered" evidence="1">
    <location>
        <begin position="413"/>
        <end position="432"/>
    </location>
</feature>
<name>A0A132NAC9_9ACTN</name>
<comment type="caution">
    <text evidence="4">The sequence shown here is derived from an EMBL/GenBank/DDBJ whole genome shotgun (WGS) entry which is preliminary data.</text>
</comment>
<dbReference type="Proteomes" id="UP000070659">
    <property type="component" value="Unassembled WGS sequence"/>
</dbReference>
<reference evidence="5" key="1">
    <citation type="submission" date="2015-02" db="EMBL/GenBank/DDBJ databases">
        <title>Physiological reanalysis, assessment of diazotrophy, and genome sequences of multiple isolates of Streptomyces thermoautotrophicus.</title>
        <authorList>
            <person name="MacKellar D.C."/>
            <person name="Lieber L."/>
            <person name="Norman J."/>
            <person name="Bolger A."/>
            <person name="Tobin C."/>
            <person name="Murray J.W."/>
            <person name="Friesen M."/>
            <person name="Prell J."/>
        </authorList>
    </citation>
    <scope>NUCLEOTIDE SEQUENCE [LARGE SCALE GENOMIC DNA]</scope>
    <source>
        <strain evidence="5">UBT1</strain>
    </source>
</reference>
<feature type="compositionally biased region" description="Basic and acidic residues" evidence="1">
    <location>
        <begin position="413"/>
        <end position="422"/>
    </location>
</feature>
<evidence type="ECO:0000313" key="4">
    <source>
        <dbReference type="EMBL" id="KWX07109.1"/>
    </source>
</evidence>
<proteinExistence type="predicted"/>
<sequence length="1122" mass="126051">MAVSNRDRVGRGFEILATGLEPFVDERMSATTNGRDWTELLAARDSTRHGVAKTYSKSDPQVLLRVITEERRVFQDHLSRVEWNFASELRDTRNRWAHNEPFSADDTYRALDTMERLLTAVGAPEQADQVRRLKLDHQRQVIEAETRKAVKAASTAPRVEGLGLKPWREVIRPHEDVATNNFNASEFAADLHMVSQRKEGSEEYVDPVEFFRRTYLTEGLRDLLTRAVRRVGGDLNAPPVINLQTNFGGGKTHSMLALYHIFSGQPLTEYPQEVQELLAGSNLAELGSRVHRVTLVGNHIPPGQVSVKEDGTEVHTLWGELAWQLGKRAAYDLVADADRTRTNPGDRLRDLIAAYAPCLILIDEWVAYARQLYGRDDLPAGTFDTQFTFAQTLTEVVKSVQGALLVISIPASDDGKKGKDGEDAGSDLEVGGTNGREALRRLQNIVRRVADQWRPASAQESFEIVRRRLFQEPDGAARADINAVARQFARFYAEHKGEFPRGCSEREYEDRIKAAYPIHPELFDRLYEDWSTLERFQRTRGVLRLMSAVVHALWVSGDAGPLIMPGSVPLDNPHVASELTQYLEDVWKPIVDADVDGPGATPVEIDVERPMFGQRALTRRLARTIFLGSAATLRSAHKGIEQQRVWLGVAVPGDTVGHFGSALHMLADRATYLYVDGARYWYDTQASVSRTAKDYAERLQIEEVWAEIKDRLNAHEQRVRGDFAGVHIAPDTSAEIPDTEEARLVILAPSAPHAKGDTDSAALRFARQALETRGSAQRNNRNMLVFLAADRKRVEDLEAATREYLAWKNISGRIKELNLSPQQVSQVETRLANADQAVALRIASTYIWALVPVQPDPARPVQWDVIKVEGAKERLAERTSDKLRQTDQLRAVHAARLIRTDLNGALRSVWERGHVSVGELWTYYCRYPYLPRLRDRAVFDAGVLGVLEELTWELEGFALADSYDEASKRYVGLAIPHEDRYGQVTDATLLVHPDVAKEQRAREKAEAAVVRAAEDGVAVTPVQPGVFRVEPDRPEPVPDAEPKPSNTRFYGVYRVNPERYSRDLNRVVQEILPHLAAAEGVDLEITVEISARKADGFPEDKIRIVTENARTLKFEQYGFEND</sequence>
<evidence type="ECO:0000313" key="6">
    <source>
        <dbReference type="Proteomes" id="UP000070659"/>
    </source>
</evidence>
<dbReference type="PATRIC" id="fig|1469144.8.peg.100"/>
<dbReference type="InterPro" id="IPR041650">
    <property type="entry name" value="HEPN_Swt1"/>
</dbReference>
<evidence type="ECO:0000259" key="2">
    <source>
        <dbReference type="Pfam" id="PF18731"/>
    </source>
</evidence>
<dbReference type="AlphaFoldDB" id="A0A132NAC9"/>
<feature type="domain" description="Swt1-like HEPN" evidence="2">
    <location>
        <begin position="11"/>
        <end position="122"/>
    </location>
</feature>
<dbReference type="EMBL" id="JYIJ01000019">
    <property type="protein sequence ID" value="KWW97478.1"/>
    <property type="molecule type" value="Genomic_DNA"/>
</dbReference>
<dbReference type="InterPro" id="IPR007555">
    <property type="entry name" value="DUF499"/>
</dbReference>
<dbReference type="Pfam" id="PF04465">
    <property type="entry name" value="DUF499"/>
    <property type="match status" value="1"/>
</dbReference>
<dbReference type="Pfam" id="PF18731">
    <property type="entry name" value="HEPN_Swt1"/>
    <property type="match status" value="1"/>
</dbReference>
<dbReference type="RefSeq" id="WP_067071154.1">
    <property type="nucleotide sequence ID" value="NZ_JYIJ01000019.1"/>
</dbReference>
<accession>A0A132NAC9</accession>
<evidence type="ECO:0000313" key="5">
    <source>
        <dbReference type="Proteomes" id="UP000070598"/>
    </source>
</evidence>
<protein>
    <submittedName>
        <fullName evidence="4">ATPase AAA</fullName>
    </submittedName>
</protein>
<dbReference type="EMBL" id="JYIK01001074">
    <property type="protein sequence ID" value="KWX07109.1"/>
    <property type="molecule type" value="Genomic_DNA"/>
</dbReference>
<dbReference type="Proteomes" id="UP000070598">
    <property type="component" value="Unassembled WGS sequence"/>
</dbReference>